<feature type="compositionally biased region" description="Basic and acidic residues" evidence="1">
    <location>
        <begin position="1"/>
        <end position="18"/>
    </location>
</feature>
<feature type="compositionally biased region" description="Acidic residues" evidence="1">
    <location>
        <begin position="25"/>
        <end position="36"/>
    </location>
</feature>
<accession>A0A7I7QMJ6</accession>
<dbReference type="KEGG" id="msei:MSEDJ_16000"/>
<dbReference type="AlphaFoldDB" id="A0A7I7QMJ6"/>
<gene>
    <name evidence="2" type="ORF">MSEDJ_16000</name>
</gene>
<evidence type="ECO:0000313" key="2">
    <source>
        <dbReference type="EMBL" id="BBY27504.1"/>
    </source>
</evidence>
<protein>
    <submittedName>
        <fullName evidence="2">Uncharacterized protein</fullName>
    </submittedName>
</protein>
<sequence length="45" mass="4785">MSTPDHVENTGENLRRAAEVTGATDADETVVADEAPETPLPDFNT</sequence>
<proteinExistence type="predicted"/>
<dbReference type="Proteomes" id="UP000467193">
    <property type="component" value="Chromosome"/>
</dbReference>
<evidence type="ECO:0000313" key="3">
    <source>
        <dbReference type="Proteomes" id="UP000467193"/>
    </source>
</evidence>
<dbReference type="EMBL" id="AP022588">
    <property type="protein sequence ID" value="BBY27504.1"/>
    <property type="molecule type" value="Genomic_DNA"/>
</dbReference>
<reference evidence="2 3" key="1">
    <citation type="journal article" date="2019" name="Emerg. Microbes Infect.">
        <title>Comprehensive subspecies identification of 175 nontuberculous mycobacteria species based on 7547 genomic profiles.</title>
        <authorList>
            <person name="Matsumoto Y."/>
            <person name="Kinjo T."/>
            <person name="Motooka D."/>
            <person name="Nabeya D."/>
            <person name="Jung N."/>
            <person name="Uechi K."/>
            <person name="Horii T."/>
            <person name="Iida T."/>
            <person name="Fujita J."/>
            <person name="Nakamura S."/>
        </authorList>
    </citation>
    <scope>NUCLEOTIDE SEQUENCE [LARGE SCALE GENOMIC DNA]</scope>
    <source>
        <strain evidence="2 3">JCM 17899</strain>
    </source>
</reference>
<keyword evidence="3" id="KW-1185">Reference proteome</keyword>
<evidence type="ECO:0000256" key="1">
    <source>
        <dbReference type="SAM" id="MobiDB-lite"/>
    </source>
</evidence>
<name>A0A7I7QMJ6_9MYCO</name>
<dbReference type="RefSeq" id="WP_163796387.1">
    <property type="nucleotide sequence ID" value="NZ_AP022588.1"/>
</dbReference>
<feature type="region of interest" description="Disordered" evidence="1">
    <location>
        <begin position="1"/>
        <end position="45"/>
    </location>
</feature>
<organism evidence="2 3">
    <name type="scientific">Mycolicibacterium sediminis</name>
    <dbReference type="NCBI Taxonomy" id="1286180"/>
    <lineage>
        <taxon>Bacteria</taxon>
        <taxon>Bacillati</taxon>
        <taxon>Actinomycetota</taxon>
        <taxon>Actinomycetes</taxon>
        <taxon>Mycobacteriales</taxon>
        <taxon>Mycobacteriaceae</taxon>
        <taxon>Mycolicibacterium</taxon>
    </lineage>
</organism>